<keyword evidence="2" id="KW-1185">Reference proteome</keyword>
<reference evidence="1 2" key="1">
    <citation type="submission" date="2019-07" db="EMBL/GenBank/DDBJ databases">
        <title>Microlunatus dokdonensis sp. nov. isolated from the rhizospheric soil of the wild plant Elymus tsukushiensis.</title>
        <authorList>
            <person name="Ghim S.-Y."/>
            <person name="Hwang Y.-J."/>
            <person name="Son J.-S."/>
            <person name="Shin J.-H."/>
        </authorList>
    </citation>
    <scope>NUCLEOTIDE SEQUENCE [LARGE SCALE GENOMIC DNA]</scope>
    <source>
        <strain evidence="1 2">KUDC0627</strain>
    </source>
</reference>
<gene>
    <name evidence="1" type="ORF">FOE78_14820</name>
</gene>
<sequence length="175" mass="18516">MPSLITITGPIAGGKNTVADLLSERLVAGGRTVVIADVDDVAAMVGPPGAGAAGLWFDAHRAHGALVGQWMRSAVEVVITVGPIYTAAEQDALYGQLPPDAEPLRILIDAPLSATWQRATADPDRGMSRQREFHESAHARYRALMPDIPADLIFDSGELRASDIADAILRQADLA</sequence>
<dbReference type="EMBL" id="CP041692">
    <property type="protein sequence ID" value="QDP97027.1"/>
    <property type="molecule type" value="Genomic_DNA"/>
</dbReference>
<evidence type="ECO:0000313" key="2">
    <source>
        <dbReference type="Proteomes" id="UP000319263"/>
    </source>
</evidence>
<dbReference type="CDD" id="cd01983">
    <property type="entry name" value="SIMIBI"/>
    <property type="match status" value="1"/>
</dbReference>
<name>A0A516Q0S9_9ACTN</name>
<dbReference type="KEGG" id="mik:FOE78_14820"/>
<evidence type="ECO:0000313" key="1">
    <source>
        <dbReference type="EMBL" id="QDP97027.1"/>
    </source>
</evidence>
<dbReference type="RefSeq" id="WP_143986988.1">
    <property type="nucleotide sequence ID" value="NZ_CP041692.1"/>
</dbReference>
<evidence type="ECO:0008006" key="3">
    <source>
        <dbReference type="Google" id="ProtNLM"/>
    </source>
</evidence>
<dbReference type="Proteomes" id="UP000319263">
    <property type="component" value="Chromosome"/>
</dbReference>
<dbReference type="InterPro" id="IPR027417">
    <property type="entry name" value="P-loop_NTPase"/>
</dbReference>
<organism evidence="1 2">
    <name type="scientific">Microlunatus elymi</name>
    <dbReference type="NCBI Taxonomy" id="2596828"/>
    <lineage>
        <taxon>Bacteria</taxon>
        <taxon>Bacillati</taxon>
        <taxon>Actinomycetota</taxon>
        <taxon>Actinomycetes</taxon>
        <taxon>Propionibacteriales</taxon>
        <taxon>Propionibacteriaceae</taxon>
        <taxon>Microlunatus</taxon>
    </lineage>
</organism>
<protein>
    <recommendedName>
        <fullName evidence="3">Shikimate kinase</fullName>
    </recommendedName>
</protein>
<proteinExistence type="predicted"/>
<dbReference type="AlphaFoldDB" id="A0A516Q0S9"/>
<dbReference type="OrthoDB" id="3379520at2"/>
<accession>A0A516Q0S9</accession>
<dbReference type="Gene3D" id="3.40.50.300">
    <property type="entry name" value="P-loop containing nucleotide triphosphate hydrolases"/>
    <property type="match status" value="1"/>
</dbReference>
<dbReference type="SUPFAM" id="SSF52540">
    <property type="entry name" value="P-loop containing nucleoside triphosphate hydrolases"/>
    <property type="match status" value="1"/>
</dbReference>